<proteinExistence type="predicted"/>
<evidence type="ECO:0000313" key="2">
    <source>
        <dbReference type="Proteomes" id="UP001165189"/>
    </source>
</evidence>
<sequence length="83" mass="9200">MTEAILTDSAPSTGLQISKLQWKHQRTALEVMLSSLTPAECAQTMPYIAICCALLQSNTPMDPHAKCMLHKRYSEHSLPTLKS</sequence>
<gene>
    <name evidence="1" type="ORF">Aory05_000535100</name>
</gene>
<dbReference type="EMBL" id="BSYB01000019">
    <property type="protein sequence ID" value="GMG46538.1"/>
    <property type="molecule type" value="Genomic_DNA"/>
</dbReference>
<comment type="caution">
    <text evidence="1">The sequence shown here is derived from an EMBL/GenBank/DDBJ whole genome shotgun (WGS) entry which is preliminary data.</text>
</comment>
<accession>A0ABQ6KPD3</accession>
<name>A0ABQ6KPD3_ASPOZ</name>
<keyword evidence="2" id="KW-1185">Reference proteome</keyword>
<evidence type="ECO:0000313" key="1">
    <source>
        <dbReference type="EMBL" id="GMG46538.1"/>
    </source>
</evidence>
<dbReference type="Proteomes" id="UP001165189">
    <property type="component" value="Unassembled WGS sequence"/>
</dbReference>
<reference evidence="1" key="1">
    <citation type="submission" date="2023-04" db="EMBL/GenBank/DDBJ databases">
        <title>Aspergillus oryzae var. brunneus NBRC 4377.</title>
        <authorList>
            <person name="Ichikawa N."/>
            <person name="Sato H."/>
            <person name="Tonouchi N."/>
        </authorList>
    </citation>
    <scope>NUCLEOTIDE SEQUENCE</scope>
    <source>
        <strain evidence="1">NBRC 4377</strain>
    </source>
</reference>
<protein>
    <submittedName>
        <fullName evidence="1">Unnamed protein product</fullName>
    </submittedName>
</protein>
<organism evidence="1 2">
    <name type="scientific">Aspergillus oryzae var. brunneus</name>
    <dbReference type="NCBI Taxonomy" id="332754"/>
    <lineage>
        <taxon>Eukaryota</taxon>
        <taxon>Fungi</taxon>
        <taxon>Dikarya</taxon>
        <taxon>Ascomycota</taxon>
        <taxon>Pezizomycotina</taxon>
        <taxon>Eurotiomycetes</taxon>
        <taxon>Eurotiomycetidae</taxon>
        <taxon>Eurotiales</taxon>
        <taxon>Aspergillaceae</taxon>
        <taxon>Aspergillus</taxon>
        <taxon>Aspergillus subgen. Circumdati</taxon>
    </lineage>
</organism>